<comment type="caution">
    <text evidence="1">The sequence shown here is derived from an EMBL/GenBank/DDBJ whole genome shotgun (WGS) entry which is preliminary data.</text>
</comment>
<evidence type="ECO:0000313" key="2">
    <source>
        <dbReference type="Proteomes" id="UP000017818"/>
    </source>
</evidence>
<accession>V9HNR1</accession>
<gene>
    <name evidence="1" type="ORF">HMPREF9630_02048</name>
</gene>
<name>V9HNR1_9FIRM</name>
<protein>
    <recommendedName>
        <fullName evidence="3">N-acetyltransferase domain-containing protein</fullName>
    </recommendedName>
</protein>
<sequence>MKSKVKIRFANVHDVSKIMTFIKKYWAENHILANNKNFFEYQHKIDDKITYVIAENDSEEILGLIGYIPYSNEDKPDIATALWKSIDSTNPLLGYEILRYVINNTNSRIACCCGINTTTFLFYRKLGYTIGTLEHYYRLNDIKEYKIAIINDRKILENPTSNKNYELKEFFEFNKLLSEFNFSVCRDRKPYKSKDYIKYRYFEHPIYKYKTYGIIGDYGKCNSIIITREQCVEESRQLRIIDFFGVDDDLKHIYNALGELMCKNNYEYVDFYQYGISEDILNSSGFIKKDSNDINVIPNYFEPFVQKNIDIHFYISEKDNFYLFKGDADQDRPNFY</sequence>
<dbReference type="AlphaFoldDB" id="V9HNR1"/>
<proteinExistence type="predicted"/>
<evidence type="ECO:0000313" key="1">
    <source>
        <dbReference type="EMBL" id="EHL15650.1"/>
    </source>
</evidence>
<dbReference type="SUPFAM" id="SSF55729">
    <property type="entry name" value="Acyl-CoA N-acyltransferases (Nat)"/>
    <property type="match status" value="1"/>
</dbReference>
<dbReference type="Gene3D" id="3.40.630.30">
    <property type="match status" value="1"/>
</dbReference>
<dbReference type="OrthoDB" id="5570877at2"/>
<dbReference type="HOGENOM" id="CLU_047383_0_0_9"/>
<organism evidence="1 2">
    <name type="scientific">Peptoanaerobacter stomatis</name>
    <dbReference type="NCBI Taxonomy" id="796937"/>
    <lineage>
        <taxon>Bacteria</taxon>
        <taxon>Bacillati</taxon>
        <taxon>Bacillota</taxon>
        <taxon>Clostridia</taxon>
        <taxon>Peptostreptococcales</taxon>
        <taxon>Filifactoraceae</taxon>
        <taxon>Peptoanaerobacter</taxon>
    </lineage>
</organism>
<evidence type="ECO:0008006" key="3">
    <source>
        <dbReference type="Google" id="ProtNLM"/>
    </source>
</evidence>
<dbReference type="InterPro" id="IPR016181">
    <property type="entry name" value="Acyl_CoA_acyltransferase"/>
</dbReference>
<reference evidence="1 2" key="1">
    <citation type="submission" date="2012-05" db="EMBL/GenBank/DDBJ databases">
        <title>The Genome Sequence of Eubacteriaceae bacterium CM2.</title>
        <authorList>
            <consortium name="The Broad Institute Genome Sequencing Platform"/>
            <person name="Earl A."/>
            <person name="Ward D."/>
            <person name="Feldgarden M."/>
            <person name="Gevers D."/>
            <person name="Sizova M."/>
            <person name="Hazen A."/>
            <person name="Epstein S."/>
            <person name="Walker B."/>
            <person name="Young S.K."/>
            <person name="Zeng Q."/>
            <person name="Gargeya S."/>
            <person name="Fitzgerald M."/>
            <person name="Haas B."/>
            <person name="Abouelleil A."/>
            <person name="Alvarado L."/>
            <person name="Arachchi H.M."/>
            <person name="Berlin A."/>
            <person name="Chapman S.B."/>
            <person name="Goldberg J."/>
            <person name="Griggs A."/>
            <person name="Gujja S."/>
            <person name="Hansen M."/>
            <person name="Howarth C."/>
            <person name="Imamovic A."/>
            <person name="Larimer J."/>
            <person name="McCowen C."/>
            <person name="Montmayeur A."/>
            <person name="Murphy C."/>
            <person name="Neiman D."/>
            <person name="Pearson M."/>
            <person name="Priest M."/>
            <person name="Roberts A."/>
            <person name="Saif S."/>
            <person name="Shea T."/>
            <person name="Sisk P."/>
            <person name="Sykes S."/>
            <person name="Wortman J."/>
            <person name="Nusbaum C."/>
            <person name="Birren B."/>
        </authorList>
    </citation>
    <scope>NUCLEOTIDE SEQUENCE [LARGE SCALE GENOMIC DNA]</scope>
    <source>
        <strain evidence="1 2">CM2</strain>
    </source>
</reference>
<dbReference type="Proteomes" id="UP000017818">
    <property type="component" value="Unassembled WGS sequence"/>
</dbReference>
<dbReference type="EMBL" id="AFZF02000003">
    <property type="protein sequence ID" value="EHL15650.1"/>
    <property type="molecule type" value="Genomic_DNA"/>
</dbReference>
<dbReference type="RefSeq" id="WP_009526599.1">
    <property type="nucleotide sequence ID" value="NZ_JH815225.1"/>
</dbReference>